<dbReference type="STRING" id="53326.A0A016U9U7"/>
<reference evidence="11" key="1">
    <citation type="journal article" date="2015" name="Nat. Genet.">
        <title>The genome and transcriptome of the zoonotic hookworm Ancylostoma ceylanicum identify infection-specific gene families.</title>
        <authorList>
            <person name="Schwarz E.M."/>
            <person name="Hu Y."/>
            <person name="Antoshechkin I."/>
            <person name="Miller M.M."/>
            <person name="Sternberg P.W."/>
            <person name="Aroian R.V."/>
        </authorList>
    </citation>
    <scope>NUCLEOTIDE SEQUENCE</scope>
    <source>
        <strain evidence="11">HY135</strain>
    </source>
</reference>
<comment type="function">
    <text evidence="2">Catalyzes the hydrolysis of 5-hydroxyisourate (HIU) to 2-oxo-4-hydroxy-4-carboxy-5-ureidoimidazoline (OHCU).</text>
</comment>
<feature type="binding site" evidence="7">
    <location>
        <position position="125"/>
    </location>
    <ligand>
        <name>substrate</name>
    </ligand>
</feature>
<dbReference type="GO" id="GO:0033971">
    <property type="term" value="F:hydroxyisourate hydrolase activity"/>
    <property type="evidence" value="ECO:0007669"/>
    <property type="project" value="UniProtKB-EC"/>
</dbReference>
<dbReference type="PRINTS" id="PR00189">
    <property type="entry name" value="TRNSTHYRETIN"/>
</dbReference>
<dbReference type="SMART" id="SM00095">
    <property type="entry name" value="TR_THY"/>
    <property type="match status" value="1"/>
</dbReference>
<dbReference type="EC" id="3.5.2.17" evidence="8"/>
<keyword evidence="6 8" id="KW-0378">Hydrolase</keyword>
<comment type="catalytic activity">
    <reaction evidence="1 8">
        <text>5-hydroxyisourate + H2O = 5-hydroxy-2-oxo-4-ureido-2,5-dihydro-1H-imidazole-5-carboxylate + H(+)</text>
        <dbReference type="Rhea" id="RHEA:23736"/>
        <dbReference type="ChEBI" id="CHEBI:15377"/>
        <dbReference type="ChEBI" id="CHEBI:15378"/>
        <dbReference type="ChEBI" id="CHEBI:18072"/>
        <dbReference type="ChEBI" id="CHEBI:58639"/>
        <dbReference type="EC" id="3.5.2.17"/>
    </reaction>
</comment>
<dbReference type="InterPro" id="IPR023418">
    <property type="entry name" value="Thyroxine_BS"/>
</dbReference>
<dbReference type="GO" id="GO:0006144">
    <property type="term" value="P:purine nucleobase metabolic process"/>
    <property type="evidence" value="ECO:0007669"/>
    <property type="project" value="UniProtKB-KW"/>
</dbReference>
<dbReference type="Gene3D" id="2.60.40.180">
    <property type="entry name" value="Transthyretin/hydroxyisourate hydrolase domain"/>
    <property type="match status" value="1"/>
</dbReference>
<dbReference type="OrthoDB" id="10265230at2759"/>
<dbReference type="CDD" id="cd05822">
    <property type="entry name" value="TLP_HIUase"/>
    <property type="match status" value="1"/>
</dbReference>
<dbReference type="Proteomes" id="UP000024635">
    <property type="component" value="Unassembled WGS sequence"/>
</dbReference>
<organism evidence="10 11">
    <name type="scientific">Ancylostoma ceylanicum</name>
    <dbReference type="NCBI Taxonomy" id="53326"/>
    <lineage>
        <taxon>Eukaryota</taxon>
        <taxon>Metazoa</taxon>
        <taxon>Ecdysozoa</taxon>
        <taxon>Nematoda</taxon>
        <taxon>Chromadorea</taxon>
        <taxon>Rhabditida</taxon>
        <taxon>Rhabditina</taxon>
        <taxon>Rhabditomorpha</taxon>
        <taxon>Strongyloidea</taxon>
        <taxon>Ancylostomatidae</taxon>
        <taxon>Ancylostomatinae</taxon>
        <taxon>Ancylostoma</taxon>
    </lineage>
</organism>
<evidence type="ECO:0000256" key="1">
    <source>
        <dbReference type="ARBA" id="ARBA00001043"/>
    </source>
</evidence>
<dbReference type="InterPro" id="IPR000895">
    <property type="entry name" value="Transthyretin/HIU_hydrolase"/>
</dbReference>
<evidence type="ECO:0000256" key="5">
    <source>
        <dbReference type="ARBA" id="ARBA00022631"/>
    </source>
</evidence>
<evidence type="ECO:0000256" key="3">
    <source>
        <dbReference type="ARBA" id="ARBA00009850"/>
    </source>
</evidence>
<dbReference type="Pfam" id="PF00576">
    <property type="entry name" value="Transthyretin"/>
    <property type="match status" value="1"/>
</dbReference>
<sequence>MLPRLDALVVSETDVPKASISSHVLDTVTGKPAEGVLITAHIHMDDRWMRIGESHTGKDGRVPWVSPNFALTEGTYKLVFGVEDYYNKKNLECFYPFVEIIFKVNDATQHYHIPITLSPFAYSTYRGS</sequence>
<comment type="caution">
    <text evidence="10">The sequence shown here is derived from an EMBL/GenBank/DDBJ whole genome shotgun (WGS) entry which is preliminary data.</text>
</comment>
<evidence type="ECO:0000313" key="10">
    <source>
        <dbReference type="EMBL" id="EYC11373.1"/>
    </source>
</evidence>
<evidence type="ECO:0000313" key="11">
    <source>
        <dbReference type="Proteomes" id="UP000024635"/>
    </source>
</evidence>
<evidence type="ECO:0000256" key="7">
    <source>
        <dbReference type="PIRSR" id="PIRSR600895-51"/>
    </source>
</evidence>
<dbReference type="PANTHER" id="PTHR10395:SF7">
    <property type="entry name" value="5-HYDROXYISOURATE HYDROLASE"/>
    <property type="match status" value="1"/>
</dbReference>
<evidence type="ECO:0000256" key="2">
    <source>
        <dbReference type="ARBA" id="ARBA00002704"/>
    </source>
</evidence>
<evidence type="ECO:0000256" key="4">
    <source>
        <dbReference type="ARBA" id="ARBA00011881"/>
    </source>
</evidence>
<keyword evidence="5 8" id="KW-0659">Purine metabolism</keyword>
<comment type="subunit">
    <text evidence="4 8">Homotetramer.</text>
</comment>
<dbReference type="NCBIfam" id="TIGR02962">
    <property type="entry name" value="hdxy_isourate"/>
    <property type="match status" value="1"/>
</dbReference>
<dbReference type="SUPFAM" id="SSF49472">
    <property type="entry name" value="Transthyretin (synonym: prealbumin)"/>
    <property type="match status" value="1"/>
</dbReference>
<feature type="binding site" evidence="7">
    <location>
        <position position="23"/>
    </location>
    <ligand>
        <name>substrate</name>
    </ligand>
</feature>
<dbReference type="InterPro" id="IPR023416">
    <property type="entry name" value="Transthyretin/HIU_hydrolase_d"/>
</dbReference>
<evidence type="ECO:0000256" key="6">
    <source>
        <dbReference type="ARBA" id="ARBA00022801"/>
    </source>
</evidence>
<dbReference type="AlphaFoldDB" id="A0A016U9U7"/>
<gene>
    <name evidence="10" type="primary">Acey_s0050.g1883</name>
    <name evidence="10" type="ORF">Y032_0050g1883</name>
</gene>
<dbReference type="PROSITE" id="PS00768">
    <property type="entry name" value="TRANSTHYRETIN_1"/>
    <property type="match status" value="1"/>
</dbReference>
<feature type="binding site" evidence="7">
    <location>
        <position position="61"/>
    </location>
    <ligand>
        <name>substrate</name>
    </ligand>
</feature>
<dbReference type="EMBL" id="JARK01001386">
    <property type="protein sequence ID" value="EYC11373.1"/>
    <property type="molecule type" value="Genomic_DNA"/>
</dbReference>
<evidence type="ECO:0000259" key="9">
    <source>
        <dbReference type="SMART" id="SM00095"/>
    </source>
</evidence>
<accession>A0A016U9U7</accession>
<name>A0A016U9U7_9BILA</name>
<comment type="similarity">
    <text evidence="3 8">Belongs to the transthyretin family. 5-hydroxyisourate hydrolase subfamily.</text>
</comment>
<proteinExistence type="inferred from homology"/>
<dbReference type="PANTHER" id="PTHR10395">
    <property type="entry name" value="URICASE AND TRANSTHYRETIN-RELATED"/>
    <property type="match status" value="1"/>
</dbReference>
<feature type="domain" description="Transthyretin/hydroxyisourate hydrolase" evidence="9">
    <location>
        <begin position="16"/>
        <end position="127"/>
    </location>
</feature>
<evidence type="ECO:0000256" key="8">
    <source>
        <dbReference type="RuleBase" id="RU361270"/>
    </source>
</evidence>
<keyword evidence="11" id="KW-1185">Reference proteome</keyword>
<dbReference type="InterPro" id="IPR014306">
    <property type="entry name" value="Hydroxyisourate_hydrolase"/>
</dbReference>
<protein>
    <recommendedName>
        <fullName evidence="8">5-hydroxyisourate hydrolase</fullName>
        <shortName evidence="8">HIU hydrolase</shortName>
        <shortName evidence="8">HIUHase</shortName>
        <ecNumber evidence="8">3.5.2.17</ecNumber>
    </recommendedName>
</protein>
<dbReference type="InterPro" id="IPR036817">
    <property type="entry name" value="Transthyretin/HIU_hydrolase_sf"/>
</dbReference>